<evidence type="ECO:0000259" key="1">
    <source>
        <dbReference type="Pfam" id="PF03457"/>
    </source>
</evidence>
<reference evidence="2" key="1">
    <citation type="submission" date="2023-02" db="EMBL/GenBank/DDBJ databases">
        <title>Kitasatospora phosalacinea NBRC 14627.</title>
        <authorList>
            <person name="Ichikawa N."/>
            <person name="Sato H."/>
            <person name="Tonouchi N."/>
        </authorList>
    </citation>
    <scope>NUCLEOTIDE SEQUENCE</scope>
    <source>
        <strain evidence="2">NBRC 14627</strain>
    </source>
</reference>
<evidence type="ECO:0000313" key="2">
    <source>
        <dbReference type="EMBL" id="GLW74507.1"/>
    </source>
</evidence>
<gene>
    <name evidence="2" type="ORF">Kpho02_68050</name>
</gene>
<sequence length="165" mass="18189">MVDWPALPIDTDFEGEAIGHWVRAQRGAWAQLAEEQQDLLLALGIEEDQEPAAEAAAKAERAARPVRARADRFAQHLEALRRFAEREGHVRVPRAHKEPLEVPSGAEDDGVETVLLGLGAWLSNQRNRRAKLTAQQLVALGRAGIEWAAELAPVRRETEEAGAAR</sequence>
<organism evidence="2 3">
    <name type="scientific">Kitasatospora phosalacinea</name>
    <dbReference type="NCBI Taxonomy" id="2065"/>
    <lineage>
        <taxon>Bacteria</taxon>
        <taxon>Bacillati</taxon>
        <taxon>Actinomycetota</taxon>
        <taxon>Actinomycetes</taxon>
        <taxon>Kitasatosporales</taxon>
        <taxon>Streptomycetaceae</taxon>
        <taxon>Kitasatospora</taxon>
    </lineage>
</organism>
<dbReference type="Proteomes" id="UP001165041">
    <property type="component" value="Unassembled WGS sequence"/>
</dbReference>
<name>A0A9W6V6R0_9ACTN</name>
<accession>A0A9W6V6R0</accession>
<evidence type="ECO:0000313" key="3">
    <source>
        <dbReference type="Proteomes" id="UP001165041"/>
    </source>
</evidence>
<dbReference type="EMBL" id="BSSA01000035">
    <property type="protein sequence ID" value="GLW74507.1"/>
    <property type="molecule type" value="Genomic_DNA"/>
</dbReference>
<dbReference type="InterPro" id="IPR005114">
    <property type="entry name" value="Helicase_assoc"/>
</dbReference>
<dbReference type="PANTHER" id="PTHR33418">
    <property type="entry name" value="HELICASE-ASSOCIATED"/>
    <property type="match status" value="1"/>
</dbReference>
<feature type="domain" description="Helicase-associated" evidence="1">
    <location>
        <begin position="71"/>
        <end position="140"/>
    </location>
</feature>
<dbReference type="Pfam" id="PF03457">
    <property type="entry name" value="HA"/>
    <property type="match status" value="1"/>
</dbReference>
<protein>
    <recommendedName>
        <fullName evidence="1">Helicase-associated domain-containing protein</fullName>
    </recommendedName>
</protein>
<dbReference type="Gene3D" id="6.10.140.530">
    <property type="match status" value="1"/>
</dbReference>
<comment type="caution">
    <text evidence="2">The sequence shown here is derived from an EMBL/GenBank/DDBJ whole genome shotgun (WGS) entry which is preliminary data.</text>
</comment>
<dbReference type="PANTHER" id="PTHR33418:SF1">
    <property type="entry name" value="HELICASE-ASSOCIATED DOMAIN-CONTAINING PROTEIN"/>
    <property type="match status" value="1"/>
</dbReference>
<dbReference type="RefSeq" id="WP_285740089.1">
    <property type="nucleotide sequence ID" value="NZ_BSSA01000035.1"/>
</dbReference>
<proteinExistence type="predicted"/>
<dbReference type="AlphaFoldDB" id="A0A9W6V6R0"/>